<comment type="caution">
    <text evidence="1">The sequence shown here is derived from an EMBL/GenBank/DDBJ whole genome shotgun (WGS) entry which is preliminary data.</text>
</comment>
<evidence type="ECO:0008006" key="2">
    <source>
        <dbReference type="Google" id="ProtNLM"/>
    </source>
</evidence>
<organism evidence="1">
    <name type="scientific">marine sediment metagenome</name>
    <dbReference type="NCBI Taxonomy" id="412755"/>
    <lineage>
        <taxon>unclassified sequences</taxon>
        <taxon>metagenomes</taxon>
        <taxon>ecological metagenomes</taxon>
    </lineage>
</organism>
<dbReference type="AlphaFoldDB" id="A0A0F9R1V0"/>
<dbReference type="Gene3D" id="3.40.50.150">
    <property type="entry name" value="Vaccinia Virus protein VP39"/>
    <property type="match status" value="1"/>
</dbReference>
<proteinExistence type="predicted"/>
<dbReference type="SUPFAM" id="SSF53335">
    <property type="entry name" value="S-adenosyl-L-methionine-dependent methyltransferases"/>
    <property type="match status" value="1"/>
</dbReference>
<evidence type="ECO:0000313" key="1">
    <source>
        <dbReference type="EMBL" id="KKN43162.1"/>
    </source>
</evidence>
<gene>
    <name evidence="1" type="ORF">LCGC14_0706080</name>
</gene>
<reference evidence="1" key="1">
    <citation type="journal article" date="2015" name="Nature">
        <title>Complex archaea that bridge the gap between prokaryotes and eukaryotes.</title>
        <authorList>
            <person name="Spang A."/>
            <person name="Saw J.H."/>
            <person name="Jorgensen S.L."/>
            <person name="Zaremba-Niedzwiedzka K."/>
            <person name="Martijn J."/>
            <person name="Lind A.E."/>
            <person name="van Eijk R."/>
            <person name="Schleper C."/>
            <person name="Guy L."/>
            <person name="Ettema T.J."/>
        </authorList>
    </citation>
    <scope>NUCLEOTIDE SEQUENCE</scope>
</reference>
<dbReference type="InterPro" id="IPR029063">
    <property type="entry name" value="SAM-dependent_MTases_sf"/>
</dbReference>
<name>A0A0F9R1V0_9ZZZZ</name>
<dbReference type="EMBL" id="LAZR01001531">
    <property type="protein sequence ID" value="KKN43162.1"/>
    <property type="molecule type" value="Genomic_DNA"/>
</dbReference>
<accession>A0A0F9R1V0</accession>
<sequence length="470" mass="54899">MWESPFYRFRYPKNPNNWDSDELYEIVIDVSLTPPSQAKPAQSLITVLKKVFELYPNIQSVLDFGAGKLRVTPFLLKEGKEACAIEFEKTTQNKTAQMNLAKCQNYGNRFKQLVFPNQFLTDTQKFDLIILINVIPFMPIFAERIYLLSSLNEKLADNGLILWFAFKETPEYKKARRSKKFSCGDGDWKRSNARVKTFYKYHHPNELNKIFGICGFEIEKFYPNSVQDIRLYKKNKYNLMKTLPTIPQIKGEIPDDSSIKPDTVKLKIVKESDGFKKIVPNPLNLSIEQLFIKALKSMPYGTENANRYHRLISYIFGHIFQDQIRNMKFEEDLSGGIKRIDTTFDNVAQDGFFSVLPDKNNKINCPIIIIEAKNYEKEIKNPELDQLSGRLEPNCNLGISISRFIEHQDYQLKKCQKYLIKNEFILCLTDEDLIKLLVYYQNGLIDEITDIFLERYKDLVLKREKASIIK</sequence>
<protein>
    <recommendedName>
        <fullName evidence="2">Methyltransferase domain-containing protein</fullName>
    </recommendedName>
</protein>